<reference evidence="6 7" key="1">
    <citation type="submission" date="2018-05" db="EMBL/GenBank/DDBJ databases">
        <title>Genomic Encyclopedia of Type Strains, Phase IV (KMG-IV): sequencing the most valuable type-strain genomes for metagenomic binning, comparative biology and taxonomic classification.</title>
        <authorList>
            <person name="Goeker M."/>
        </authorList>
    </citation>
    <scope>NUCLEOTIDE SEQUENCE [LARGE SCALE GENOMIC DNA]</scope>
    <source>
        <strain evidence="6 7">DSM 28579</strain>
    </source>
</reference>
<protein>
    <submittedName>
        <fullName evidence="6">Multicopper oxidase</fullName>
    </submittedName>
</protein>
<sequence>MLQEQKGVYGALVIHPKEKTLEYDKELVVVLSDWTHEKPMNVLRNLKLANEWYQVKKGSSVPLSAVISRGALGAQLKMWRDRMEGADVADIYYPAFLSNGKDIASYPNFKAGEKVRMRFINASSSSYYWLDFGGGNPMIVASDGIQVKPVSKNRIFFAIAETYDVIVTMPDGTLEITATVQDGSGHTSVRLGEGKLIPAIVTGRPDKIAMMEQMAEMDIKMGAPSIVSNPKKKTPQYLNDKYGMDMDMDMEGMDNMNHEESKMKDMKHSSHNNSNHQQHENNTDNSSFDYDTRKTYFNYVFLEAKEITTFPKEAKVNEMLLTLTRNMNRYMEFKWTSYI</sequence>
<dbReference type="AlphaFoldDB" id="A0A7L4UN86"/>
<comment type="caution">
    <text evidence="6">The sequence shown here is derived from an EMBL/GenBank/DDBJ whole genome shotgun (WGS) entry which is preliminary data.</text>
</comment>
<keyword evidence="7" id="KW-1185">Reference proteome</keyword>
<evidence type="ECO:0000256" key="4">
    <source>
        <dbReference type="SAM" id="MobiDB-lite"/>
    </source>
</evidence>
<gene>
    <name evidence="6" type="ORF">C7377_1741</name>
</gene>
<dbReference type="InterPro" id="IPR008972">
    <property type="entry name" value="Cupredoxin"/>
</dbReference>
<keyword evidence="3" id="KW-0186">Copper</keyword>
<evidence type="ECO:0000259" key="5">
    <source>
        <dbReference type="Pfam" id="PF00394"/>
    </source>
</evidence>
<dbReference type="PANTHER" id="PTHR11709:SF394">
    <property type="entry name" value="FI03373P-RELATED"/>
    <property type="match status" value="1"/>
</dbReference>
<evidence type="ECO:0000313" key="7">
    <source>
        <dbReference type="Proteomes" id="UP000251835"/>
    </source>
</evidence>
<dbReference type="InterPro" id="IPR001117">
    <property type="entry name" value="Cu-oxidase_2nd"/>
</dbReference>
<dbReference type="SUPFAM" id="SSF49503">
    <property type="entry name" value="Cupredoxins"/>
    <property type="match status" value="1"/>
</dbReference>
<keyword evidence="2" id="KW-0560">Oxidoreductase</keyword>
<feature type="region of interest" description="Disordered" evidence="4">
    <location>
        <begin position="261"/>
        <end position="287"/>
    </location>
</feature>
<dbReference type="EMBL" id="QENZ01000005">
    <property type="protein sequence ID" value="PVX50091.1"/>
    <property type="molecule type" value="Genomic_DNA"/>
</dbReference>
<evidence type="ECO:0000256" key="1">
    <source>
        <dbReference type="ARBA" id="ARBA00022723"/>
    </source>
</evidence>
<evidence type="ECO:0000256" key="3">
    <source>
        <dbReference type="ARBA" id="ARBA00023008"/>
    </source>
</evidence>
<evidence type="ECO:0000313" key="6">
    <source>
        <dbReference type="EMBL" id="PVX50091.1"/>
    </source>
</evidence>
<dbReference type="Gene3D" id="2.60.40.420">
    <property type="entry name" value="Cupredoxins - blue copper proteins"/>
    <property type="match status" value="1"/>
</dbReference>
<proteinExistence type="predicted"/>
<accession>A0A7L4UN86</accession>
<feature type="domain" description="Plastocyanin-like" evidence="5">
    <location>
        <begin position="26"/>
        <end position="172"/>
    </location>
</feature>
<dbReference type="PANTHER" id="PTHR11709">
    <property type="entry name" value="MULTI-COPPER OXIDASE"/>
    <property type="match status" value="1"/>
</dbReference>
<dbReference type="Proteomes" id="UP000251835">
    <property type="component" value="Unassembled WGS sequence"/>
</dbReference>
<organism evidence="6 7">
    <name type="scientific">Balneicella halophila</name>
    <dbReference type="NCBI Taxonomy" id="1537566"/>
    <lineage>
        <taxon>Bacteria</taxon>
        <taxon>Pseudomonadati</taxon>
        <taxon>Bacteroidota</taxon>
        <taxon>Bacteroidia</taxon>
        <taxon>Bacteroidales</taxon>
        <taxon>Balneicellaceae</taxon>
        <taxon>Balneicella</taxon>
    </lineage>
</organism>
<dbReference type="GO" id="GO:0046872">
    <property type="term" value="F:metal ion binding"/>
    <property type="evidence" value="ECO:0007669"/>
    <property type="project" value="UniProtKB-KW"/>
</dbReference>
<dbReference type="GO" id="GO:0016491">
    <property type="term" value="F:oxidoreductase activity"/>
    <property type="evidence" value="ECO:0007669"/>
    <property type="project" value="UniProtKB-KW"/>
</dbReference>
<evidence type="ECO:0000256" key="2">
    <source>
        <dbReference type="ARBA" id="ARBA00023002"/>
    </source>
</evidence>
<dbReference type="Pfam" id="PF00394">
    <property type="entry name" value="Cu-oxidase"/>
    <property type="match status" value="1"/>
</dbReference>
<keyword evidence="1" id="KW-0479">Metal-binding</keyword>
<name>A0A7L4UN86_BALHA</name>
<dbReference type="InterPro" id="IPR045087">
    <property type="entry name" value="Cu-oxidase_fam"/>
</dbReference>